<gene>
    <name evidence="2" type="ORF">A9K55_002996</name>
</gene>
<organism evidence="2 3">
    <name type="scientific">Cordyceps militaris</name>
    <name type="common">Caterpillar fungus</name>
    <name type="synonym">Clavaria militaris</name>
    <dbReference type="NCBI Taxonomy" id="73501"/>
    <lineage>
        <taxon>Eukaryota</taxon>
        <taxon>Fungi</taxon>
        <taxon>Dikarya</taxon>
        <taxon>Ascomycota</taxon>
        <taxon>Pezizomycotina</taxon>
        <taxon>Sordariomycetes</taxon>
        <taxon>Hypocreomycetidae</taxon>
        <taxon>Hypocreales</taxon>
        <taxon>Cordycipitaceae</taxon>
        <taxon>Cordyceps</taxon>
    </lineage>
</organism>
<protein>
    <submittedName>
        <fullName evidence="2">Uncharacterized protein</fullName>
    </submittedName>
</protein>
<feature type="signal peptide" evidence="1">
    <location>
        <begin position="1"/>
        <end position="19"/>
    </location>
</feature>
<accession>A0A2H4S5S5</accession>
<proteinExistence type="predicted"/>
<name>A0A2H4S5S5_CORMI</name>
<sequence>MRLSLYTTAVSAMLAGASAAGLQVCLSAAPASLCFGTSIKVPELCVPVAVPPAALSYKIDAACGQCTFYSEFKCVGAAFTATGPAQGTLPGAIKSVKCTQAC</sequence>
<reference evidence="2 3" key="1">
    <citation type="journal article" date="2017" name="BMC Genomics">
        <title>Chromosome level assembly and secondary metabolite potential of the parasitic fungus Cordyceps militaris.</title>
        <authorList>
            <person name="Kramer G.J."/>
            <person name="Nodwell J.R."/>
        </authorList>
    </citation>
    <scope>NUCLEOTIDE SEQUENCE [LARGE SCALE GENOMIC DNA]</scope>
    <source>
        <strain evidence="2 3">ATCC 34164</strain>
    </source>
</reference>
<evidence type="ECO:0000256" key="1">
    <source>
        <dbReference type="SAM" id="SignalP"/>
    </source>
</evidence>
<keyword evidence="1" id="KW-0732">Signal</keyword>
<evidence type="ECO:0000313" key="2">
    <source>
        <dbReference type="EMBL" id="ATY58467.1"/>
    </source>
</evidence>
<dbReference type="Proteomes" id="UP000323067">
    <property type="component" value="Chromosome iv"/>
</dbReference>
<dbReference type="AlphaFoldDB" id="A0A2H4S5S5"/>
<dbReference type="EMBL" id="CP023322">
    <property type="protein sequence ID" value="ATY58467.1"/>
    <property type="molecule type" value="Genomic_DNA"/>
</dbReference>
<feature type="chain" id="PRO_5014126021" evidence="1">
    <location>
        <begin position="20"/>
        <end position="102"/>
    </location>
</feature>
<evidence type="ECO:0000313" key="3">
    <source>
        <dbReference type="Proteomes" id="UP000323067"/>
    </source>
</evidence>
<dbReference type="VEuPathDB" id="FungiDB:A9K55_002996"/>